<dbReference type="AlphaFoldDB" id="A0A6J6NFU4"/>
<dbReference type="Gene3D" id="3.40.50.1100">
    <property type="match status" value="2"/>
</dbReference>
<dbReference type="EMBL" id="CAEZXN010000050">
    <property type="protein sequence ID" value="CAB4707087.1"/>
    <property type="molecule type" value="Genomic_DNA"/>
</dbReference>
<feature type="domain" description="Tryptophan synthase beta chain-like PALP" evidence="1">
    <location>
        <begin position="33"/>
        <end position="358"/>
    </location>
</feature>
<dbReference type="EMBL" id="CAEZXB010000036">
    <property type="protein sequence ID" value="CAB4685112.1"/>
    <property type="molecule type" value="Genomic_DNA"/>
</dbReference>
<dbReference type="InterPro" id="IPR036052">
    <property type="entry name" value="TrpB-like_PALP_sf"/>
</dbReference>
<dbReference type="PANTHER" id="PTHR42937:SF1">
    <property type="entry name" value="DIAMINOPROPIONATE AMMONIA-LYASE"/>
    <property type="match status" value="1"/>
</dbReference>
<organism evidence="2">
    <name type="scientific">freshwater metagenome</name>
    <dbReference type="NCBI Taxonomy" id="449393"/>
    <lineage>
        <taxon>unclassified sequences</taxon>
        <taxon>metagenomes</taxon>
        <taxon>ecological metagenomes</taxon>
    </lineage>
</organism>
<dbReference type="NCBIfam" id="NF006058">
    <property type="entry name" value="PRK08206.1"/>
    <property type="match status" value="1"/>
</dbReference>
<dbReference type="InterPro" id="IPR001926">
    <property type="entry name" value="TrpB-like_PALP"/>
</dbReference>
<proteinExistence type="predicted"/>
<dbReference type="Pfam" id="PF00291">
    <property type="entry name" value="PALP"/>
    <property type="match status" value="1"/>
</dbReference>
<evidence type="ECO:0000313" key="2">
    <source>
        <dbReference type="EMBL" id="CAB4685112.1"/>
    </source>
</evidence>
<dbReference type="PANTHER" id="PTHR42937">
    <property type="match status" value="1"/>
</dbReference>
<name>A0A6J6NFU4_9ZZZZ</name>
<sequence>MLNLAPYAAPRAAHWHAPFGSSGAADFHRSLPGYARSALVEVPALAEQLGIAHLYVKDESSRLGLPAFKILGASWAVARAVGERAGLDSSALTLPALIAHIDKSGVKAFIAATDGNHGRAVARMAKLLGRPAFIFIPDGVTQAAQDAIKSEGATVIHVPGSYDGAVESANTQALAQPGALLIQDTSWEGYEDIPAWIVEGYQTLCVEIDEQLGSAPTVVVVPVGVGSLAEGVTRYYRGESTFTPALLSVEPEVAACLLESLHSGLLTSVETYTSIMAGLNCGTPSSSAWPILQQGITGAVAVSEADAALAVRELNVLGVDSGPCGGATLAGLRNALGDTALRAALGIDASSTVVLINTEGFSANPLPEESA</sequence>
<gene>
    <name evidence="2" type="ORF">UFOPK2342_01430</name>
    <name evidence="3" type="ORF">UFOPK2423_01501</name>
</gene>
<evidence type="ECO:0000259" key="1">
    <source>
        <dbReference type="Pfam" id="PF00291"/>
    </source>
</evidence>
<protein>
    <submittedName>
        <fullName evidence="2">Unannotated protein</fullName>
    </submittedName>
</protein>
<evidence type="ECO:0000313" key="3">
    <source>
        <dbReference type="EMBL" id="CAB4707087.1"/>
    </source>
</evidence>
<reference evidence="2" key="1">
    <citation type="submission" date="2020-05" db="EMBL/GenBank/DDBJ databases">
        <authorList>
            <person name="Chiriac C."/>
            <person name="Salcher M."/>
            <person name="Ghai R."/>
            <person name="Kavagutti S V."/>
        </authorList>
    </citation>
    <scope>NUCLEOTIDE SEQUENCE</scope>
</reference>
<dbReference type="SUPFAM" id="SSF53686">
    <property type="entry name" value="Tryptophan synthase beta subunit-like PLP-dependent enzymes"/>
    <property type="match status" value="1"/>
</dbReference>
<accession>A0A6J6NFU4</accession>